<evidence type="ECO:0000313" key="2">
    <source>
        <dbReference type="Proteomes" id="UP001197974"/>
    </source>
</evidence>
<dbReference type="Proteomes" id="UP001197974">
    <property type="component" value="Chromosome"/>
</dbReference>
<evidence type="ECO:0000313" key="1">
    <source>
        <dbReference type="EMBL" id="WLR42372.1"/>
    </source>
</evidence>
<keyword evidence="2" id="KW-1185">Reference proteome</keyword>
<name>A0ABY9JSP8_9BACI</name>
<dbReference type="EMBL" id="CP129013">
    <property type="protein sequence ID" value="WLR42372.1"/>
    <property type="molecule type" value="Genomic_DNA"/>
</dbReference>
<protein>
    <submittedName>
        <fullName evidence="1">Uncharacterized protein</fullName>
    </submittedName>
</protein>
<proteinExistence type="predicted"/>
<reference evidence="1 2" key="1">
    <citation type="submission" date="2023-06" db="EMBL/GenBank/DDBJ databases">
        <title>Five Gram-positive bacteria isolated from mangrove sediments in Shenzhen, Guangdong, China.</title>
        <authorList>
            <person name="Yu S."/>
            <person name="Zheng W."/>
            <person name="Huang Y."/>
        </authorList>
    </citation>
    <scope>NUCLEOTIDE SEQUENCE [LARGE SCALE GENOMIC DNA]</scope>
    <source>
        <strain evidence="1 2">SaN35-3</strain>
    </source>
</reference>
<gene>
    <name evidence="1" type="ORF">LC087_16950</name>
</gene>
<dbReference type="RefSeq" id="WP_226542452.1">
    <property type="nucleotide sequence ID" value="NZ_CP129013.1"/>
</dbReference>
<sequence>MLSVQLKPKNVSLIESVLKENQFIKKQNNYVYFHSRKQLITCKITLGRELLLTFSPSLQLEEYEMIHNIIIQLVKLMDAFYDDSNSLLGYLQKGEGAYILTNWDEWYIFLKKASLNSLEGKKVIIKDNDKDLGSGLLVDYVFHDHSPSIISCTIVEMLGERTYTGVNLKVVPTNEW</sequence>
<accession>A0ABY9JSP8</accession>
<organism evidence="1 2">
    <name type="scientific">Bacillus carboniphilus</name>
    <dbReference type="NCBI Taxonomy" id="86663"/>
    <lineage>
        <taxon>Bacteria</taxon>
        <taxon>Bacillati</taxon>
        <taxon>Bacillota</taxon>
        <taxon>Bacilli</taxon>
        <taxon>Bacillales</taxon>
        <taxon>Bacillaceae</taxon>
        <taxon>Bacillus</taxon>
    </lineage>
</organism>